<dbReference type="InterPro" id="IPR017532">
    <property type="entry name" value="Hydrolase-2_PEP"/>
</dbReference>
<sequence>MTIPVTTQPFFLSVSGRSRFCLYHPPELAGAASRGAIVYIHPFAEEMNFSRHMAALQSRMLAAQGYAVLQIDLLGCGDSAGDFSEASWSAWVADIIAAARWMQSHRIIHNPTDSTEPLIFWGLRVGCLLATEAASALDEPVDFLFWQPVLSGEAYWRQFRRLEVAAKAVAARALENDSDARKNKPESVTENTPEIEIAGYRVSPALVAGLSASHLALPVNTRRVSCIEVSAWQALDESNTNSLPLPHSLPNSSSMSPSLAAAVDAWREQGTSVRCAVVPGTAFWQIAEAEDCPPLRAATVQLLTEGRDDSA</sequence>
<keyword evidence="3" id="KW-1185">Reference proteome</keyword>
<dbReference type="Pfam" id="PF12146">
    <property type="entry name" value="Hydrolase_4"/>
    <property type="match status" value="1"/>
</dbReference>
<organism evidence="2 3">
    <name type="scientific">Rugosibacter aromaticivorans</name>
    <dbReference type="NCBI Taxonomy" id="1565605"/>
    <lineage>
        <taxon>Bacteria</taxon>
        <taxon>Pseudomonadati</taxon>
        <taxon>Pseudomonadota</taxon>
        <taxon>Betaproteobacteria</taxon>
        <taxon>Nitrosomonadales</taxon>
        <taxon>Sterolibacteriaceae</taxon>
        <taxon>Rugosibacter</taxon>
    </lineage>
</organism>
<protein>
    <recommendedName>
        <fullName evidence="1">Serine aminopeptidase S33 domain-containing protein</fullName>
    </recommendedName>
</protein>
<dbReference type="RefSeq" id="WP_202634838.1">
    <property type="nucleotide sequence ID" value="NZ_CP010554.1"/>
</dbReference>
<dbReference type="Proteomes" id="UP000061603">
    <property type="component" value="Chromosome"/>
</dbReference>
<dbReference type="SUPFAM" id="SSF53474">
    <property type="entry name" value="alpha/beta-Hydrolases"/>
    <property type="match status" value="1"/>
</dbReference>
<dbReference type="InterPro" id="IPR029058">
    <property type="entry name" value="AB_hydrolase_fold"/>
</dbReference>
<reference evidence="2 3" key="1">
    <citation type="journal article" date="2015" name="Genome Announc.">
        <title>Complete Genome Sequence of a Novel Bacterium within the Family Rhodocyclaceae That Degrades Polycyclic Aromatic Hydrocarbons.</title>
        <authorList>
            <person name="Singleton D.R."/>
            <person name="Dickey A.N."/>
            <person name="Scholl E.H."/>
            <person name="Wright F.A."/>
            <person name="Aitken M.D."/>
        </authorList>
    </citation>
    <scope>NUCLEOTIDE SEQUENCE [LARGE SCALE GENOMIC DNA]</scope>
    <source>
        <strain evidence="3">PG1-Ca6</strain>
    </source>
</reference>
<dbReference type="EMBL" id="CP010554">
    <property type="protein sequence ID" value="AJP48805.1"/>
    <property type="molecule type" value="Genomic_DNA"/>
</dbReference>
<dbReference type="STRING" id="1565605.PG1C_10930"/>
<evidence type="ECO:0000313" key="3">
    <source>
        <dbReference type="Proteomes" id="UP000061603"/>
    </source>
</evidence>
<evidence type="ECO:0000313" key="2">
    <source>
        <dbReference type="EMBL" id="AJP48805.1"/>
    </source>
</evidence>
<dbReference type="KEGG" id="rbu:PG1C_10930"/>
<gene>
    <name evidence="2" type="ORF">PG1C_10930</name>
</gene>
<dbReference type="NCBIfam" id="TIGR03101">
    <property type="entry name" value="hydr2_PEP"/>
    <property type="match status" value="1"/>
</dbReference>
<dbReference type="PATRIC" id="fig|1565605.3.peg.2323"/>
<name>A0A0C5JA33_9PROT</name>
<feature type="domain" description="Serine aminopeptidase S33" evidence="1">
    <location>
        <begin position="33"/>
        <end position="196"/>
    </location>
</feature>
<accession>A0A0C5JA33</accession>
<evidence type="ECO:0000259" key="1">
    <source>
        <dbReference type="Pfam" id="PF12146"/>
    </source>
</evidence>
<dbReference type="Gene3D" id="3.40.50.1820">
    <property type="entry name" value="alpha/beta hydrolase"/>
    <property type="match status" value="1"/>
</dbReference>
<dbReference type="HOGENOM" id="CLU_982928_0_0_4"/>
<dbReference type="InterPro" id="IPR022742">
    <property type="entry name" value="Hydrolase_4"/>
</dbReference>
<dbReference type="AlphaFoldDB" id="A0A0C5JA33"/>
<proteinExistence type="predicted"/>